<dbReference type="EMBL" id="FOQY01000047">
    <property type="protein sequence ID" value="SFL01638.1"/>
    <property type="molecule type" value="Genomic_DNA"/>
</dbReference>
<protein>
    <submittedName>
        <fullName evidence="1">Putative membrane protein</fullName>
    </submittedName>
</protein>
<name>A0A1I4E751_9ACTN</name>
<dbReference type="Proteomes" id="UP000199111">
    <property type="component" value="Unassembled WGS sequence"/>
</dbReference>
<proteinExistence type="predicted"/>
<keyword evidence="2" id="KW-1185">Reference proteome</keyword>
<accession>A0A1I4E751</accession>
<dbReference type="RefSeq" id="WP_177245498.1">
    <property type="nucleotide sequence ID" value="NZ_FOQY01000047.1"/>
</dbReference>
<evidence type="ECO:0000313" key="2">
    <source>
        <dbReference type="Proteomes" id="UP000199111"/>
    </source>
</evidence>
<gene>
    <name evidence="1" type="ORF">SAMN05216275_14745</name>
</gene>
<reference evidence="2" key="1">
    <citation type="submission" date="2016-10" db="EMBL/GenBank/DDBJ databases">
        <authorList>
            <person name="Varghese N."/>
            <person name="Submissions S."/>
        </authorList>
    </citation>
    <scope>NUCLEOTIDE SEQUENCE [LARGE SCALE GENOMIC DNA]</scope>
    <source>
        <strain evidence="2">CGMCC 4.2126</strain>
    </source>
</reference>
<evidence type="ECO:0000313" key="1">
    <source>
        <dbReference type="EMBL" id="SFL01638.1"/>
    </source>
</evidence>
<organism evidence="1 2">
    <name type="scientific">Streptosporangium canum</name>
    <dbReference type="NCBI Taxonomy" id="324952"/>
    <lineage>
        <taxon>Bacteria</taxon>
        <taxon>Bacillati</taxon>
        <taxon>Actinomycetota</taxon>
        <taxon>Actinomycetes</taxon>
        <taxon>Streptosporangiales</taxon>
        <taxon>Streptosporangiaceae</taxon>
        <taxon>Streptosporangium</taxon>
    </lineage>
</organism>
<dbReference type="GeneID" id="96304207"/>
<dbReference type="AlphaFoldDB" id="A0A1I4E751"/>
<sequence length="51" mass="5272">MRRGLLTPAATTAAGKGSCKVRDVSVTRGPVFAEESVPGLLAPFVRRSSGN</sequence>